<name>A0A2V0RJV1_9ZZZZ</name>
<dbReference type="EMBL" id="BDQE01000101">
    <property type="protein sequence ID" value="GBH22805.1"/>
    <property type="molecule type" value="Genomic_RNA"/>
</dbReference>
<proteinExistence type="predicted"/>
<reference evidence="1" key="1">
    <citation type="submission" date="2017-04" db="EMBL/GenBank/DDBJ databases">
        <title>Unveiling RNA virosphere associated with marine microorganisms.</title>
        <authorList>
            <person name="Urayama S."/>
            <person name="Takaki Y."/>
            <person name="Nishi S."/>
            <person name="Yoshida Y."/>
            <person name="Deguchi S."/>
            <person name="Takai K."/>
            <person name="Nunoura T."/>
        </authorList>
    </citation>
    <scope>NUCLEOTIDE SEQUENCE</scope>
</reference>
<comment type="caution">
    <text evidence="1">The sequence shown here is derived from an EMBL/GenBank/DDBJ whole genome shotgun (WGS) entry which is preliminary data.</text>
</comment>
<protein>
    <submittedName>
        <fullName evidence="1">RdRp</fullName>
    </submittedName>
</protein>
<dbReference type="CDD" id="cd23167">
    <property type="entry name" value="ps-ssRNAv_RdRp-like"/>
    <property type="match status" value="1"/>
</dbReference>
<dbReference type="SUPFAM" id="SSF56672">
    <property type="entry name" value="DNA/RNA polymerases"/>
    <property type="match status" value="1"/>
</dbReference>
<sequence>MSITETQAQMNEKVRQRYQTLRSMVETVGTEARPKGKDVMREVDISQMVRMERVGRFFLNILRDHPEAGNQAMEMIRGWAAADREGSRSNPVNNDFFPVVIRGHGEKEFPLYHPPAVLTQAGMDHLLRIGAIDKETFPKEGPAFLTNICVEPPRYEGDIIYISTTIMKDVPLKRVSESAGKGGAGWDENGHVSHTEPWVIRLGEARRYTPFHLTSIYLDWILLFEHSKLPWSECVKQGGQCLLTGTLYLACEWACRYGTKMRSTRVAKVDGYATQILDAWVGDKSVSIPDWMHKWRQRMHYKYISSVDVGYPEVKRTGLLEWSISSLQDAISVGLDGKTNSPGETRMPFVEKDDGAYPLQASALTTAAPLRFWLCLSACIETTGSLHLDDDDDEVPPFRTYYQGVLSYLGKRPGMLGRKLGKAVVVMYRLLLTDVNMMVPDRPMVRNDGSGLPFDADLKVRRIFDNWGLEIIRKNLEMPSASRDACALMIASKIPELKEGLYAIFVKYSGSEKAIQDNTFTMFNSKLGDVVTHLAAAGSIEGYSRSCLGSLPVSGYKSHMQRVKLEGIDASVPREADFDEEQIFTAALENMEVPDHPGFFKHLHELSNAKSAGADRIRFGVSARTLVPNLGVHASDDVENHVSNRKDVLHWTAGFLLSLATMLIAPLISSPFPLGLRSVPARIVRYIYNLPLGQQVLIRPMYKALELFMRYSEDGYSLAKRTGIPVADVAGSINTSIDCVHDPNLVVLAHDASALDQHIGPAHRAVWRRVMMHYFGDIATDIIRRLEEAAKERPSNMSYGELASHVLKTWDNAYFKTEIPSAPGAVLNVDTQPSGALTTAVDNTVVTMAMLRMIERKTGLAQLTREVWGDDCYVLHRLGAGASAVDVAAEAEELAYIGSGQKLGTVADSTSGRGVHFLQVYYLGGQAIQRRVAYDHEKSQAGSRLPGQVNELLDKAVKLASRGGNSTLLNILQIITVLEGSHTTQFGRQASTDFNSIAAPGGTTNMVLIGFGQPNSRLFLELTDWFHEDTTIEPAAKLDQPKDIGDRLLATHSDSPVTVSVGGVEHVKSIDEGDPVRYSFSELGDMSSKVLLRQERHSPFTNAQKRGSAYRELEQRGMLEKAYSNSIIRTGSIALGAVLREKRLAPKFKEHALVSKGFIPIRGVMTAPEKKRVAMSTHSGIRLGRMMIHYSMNESNYVMCLPNSMRNAPAPWSWKDARHNTYDVMSHDGTPAGSPYKILPHPYFSMPLATGLLLSFTGVHAGRSALRVRDGISLFSPARFRHDMTPEEVMGDLKRLSINAHDAYLRNVVGFSSAETETIKVNTNKISLYRDISTATDYASLADVQKSCSIIRVKELIRLTSPEAYTIMAGLDIDQANVIITHVISLLYESINIACSVVMPDPSARRMIPVPRITITTALD</sequence>
<evidence type="ECO:0000313" key="1">
    <source>
        <dbReference type="EMBL" id="GBH22805.1"/>
    </source>
</evidence>
<organism evidence="1">
    <name type="scientific">viral metagenome</name>
    <dbReference type="NCBI Taxonomy" id="1070528"/>
    <lineage>
        <taxon>unclassified sequences</taxon>
        <taxon>metagenomes</taxon>
        <taxon>organismal metagenomes</taxon>
    </lineage>
</organism>
<dbReference type="InterPro" id="IPR043502">
    <property type="entry name" value="DNA/RNA_pol_sf"/>
</dbReference>
<accession>A0A2V0RJV1</accession>